<organism evidence="4 5">
    <name type="scientific">Lachnospira pectinoschiza</name>
    <dbReference type="NCBI Taxonomy" id="28052"/>
    <lineage>
        <taxon>Bacteria</taxon>
        <taxon>Bacillati</taxon>
        <taxon>Bacillota</taxon>
        <taxon>Clostridia</taxon>
        <taxon>Lachnospirales</taxon>
        <taxon>Lachnospiraceae</taxon>
        <taxon>Lachnospira</taxon>
    </lineage>
</organism>
<feature type="domain" description="Glycosyltransferase 2-like" evidence="3">
    <location>
        <begin position="9"/>
        <end position="169"/>
    </location>
</feature>
<dbReference type="Proteomes" id="UP000187651">
    <property type="component" value="Unassembled WGS sequence"/>
</dbReference>
<sequence length="336" mass="39030">MSENNRLVSVVVPIYNGASYIDKCVTNLLNQTYKNLEIIMINDGSSDNSLELLKGYCAKYPNINVITKDNSGVSSTRNLGIKMAKGDYIYFYDVDDDIEATTIADNMALIGDKDVDILYFGFWYHILSENRIKETNIKSAFEGNGHEFFNNAFTDLMQNEVLNSPWNKLYNRNFLIWNKINFDENLSIYEDILFNIKALDRANYLMVNPKPYYHYMIQASGTALTRFHENNYESVKKIHMAGINYAKHYKDNAEVIAHYDNMFIDQTASFLKQLVNKKDIDNASRDKLMEEIIDDDYFIAIINSVENLNKRKVFLKTFSNHHMKGLLKLMYKVTNK</sequence>
<dbReference type="CDD" id="cd00761">
    <property type="entry name" value="Glyco_tranf_GTA_type"/>
    <property type="match status" value="1"/>
</dbReference>
<dbReference type="Gene3D" id="3.90.550.10">
    <property type="entry name" value="Spore Coat Polysaccharide Biosynthesis Protein SpsA, Chain A"/>
    <property type="match status" value="1"/>
</dbReference>
<evidence type="ECO:0000313" key="5">
    <source>
        <dbReference type="Proteomes" id="UP000187651"/>
    </source>
</evidence>
<dbReference type="SUPFAM" id="SSF53448">
    <property type="entry name" value="Nucleotide-diphospho-sugar transferases"/>
    <property type="match status" value="1"/>
</dbReference>
<keyword evidence="2 4" id="KW-0808">Transferase</keyword>
<evidence type="ECO:0000256" key="2">
    <source>
        <dbReference type="ARBA" id="ARBA00022679"/>
    </source>
</evidence>
<keyword evidence="5" id="KW-1185">Reference proteome</keyword>
<evidence type="ECO:0000259" key="3">
    <source>
        <dbReference type="Pfam" id="PF00535"/>
    </source>
</evidence>
<proteinExistence type="predicted"/>
<dbReference type="InterPro" id="IPR001173">
    <property type="entry name" value="Glyco_trans_2-like"/>
</dbReference>
<dbReference type="RefSeq" id="WP_074520850.1">
    <property type="nucleotide sequence ID" value="NZ_FNHZ01000001.1"/>
</dbReference>
<dbReference type="PANTHER" id="PTHR22916:SF51">
    <property type="entry name" value="GLYCOSYLTRANSFERASE EPSH-RELATED"/>
    <property type="match status" value="1"/>
</dbReference>
<dbReference type="PANTHER" id="PTHR22916">
    <property type="entry name" value="GLYCOSYLTRANSFERASE"/>
    <property type="match status" value="1"/>
</dbReference>
<accession>A0A1G9U477</accession>
<gene>
    <name evidence="4" type="ORF">SAMN05216544_0598</name>
</gene>
<dbReference type="InterPro" id="IPR029044">
    <property type="entry name" value="Nucleotide-diphossugar_trans"/>
</dbReference>
<keyword evidence="1" id="KW-0328">Glycosyltransferase</keyword>
<dbReference type="GO" id="GO:0016757">
    <property type="term" value="F:glycosyltransferase activity"/>
    <property type="evidence" value="ECO:0007669"/>
    <property type="project" value="UniProtKB-KW"/>
</dbReference>
<dbReference type="OrthoDB" id="3189257at2"/>
<evidence type="ECO:0000313" key="4">
    <source>
        <dbReference type="EMBL" id="SDM54474.1"/>
    </source>
</evidence>
<dbReference type="EMBL" id="FNHZ01000001">
    <property type="protein sequence ID" value="SDM54474.1"/>
    <property type="molecule type" value="Genomic_DNA"/>
</dbReference>
<name>A0A1G9U477_9FIRM</name>
<reference evidence="5" key="1">
    <citation type="submission" date="2016-10" db="EMBL/GenBank/DDBJ databases">
        <authorList>
            <person name="Varghese N."/>
            <person name="Submissions S."/>
        </authorList>
    </citation>
    <scope>NUCLEOTIDE SEQUENCE [LARGE SCALE GENOMIC DNA]</scope>
    <source>
        <strain evidence="5">M83</strain>
    </source>
</reference>
<dbReference type="AlphaFoldDB" id="A0A1G9U477"/>
<protein>
    <submittedName>
        <fullName evidence="4">Glycosyltransferase involved in cell wall bisynthesis</fullName>
    </submittedName>
</protein>
<evidence type="ECO:0000256" key="1">
    <source>
        <dbReference type="ARBA" id="ARBA00022676"/>
    </source>
</evidence>
<dbReference type="Pfam" id="PF00535">
    <property type="entry name" value="Glycos_transf_2"/>
    <property type="match status" value="1"/>
</dbReference>